<dbReference type="PANTHER" id="PTHR10353">
    <property type="entry name" value="GLYCOSYL HYDROLASE"/>
    <property type="match status" value="1"/>
</dbReference>
<dbReference type="Gene3D" id="3.20.20.80">
    <property type="entry name" value="Glycosidases"/>
    <property type="match status" value="1"/>
</dbReference>
<evidence type="ECO:0000256" key="5">
    <source>
        <dbReference type="ARBA" id="ARBA00023295"/>
    </source>
</evidence>
<protein>
    <recommendedName>
        <fullName evidence="10">Myrosinase 1-like</fullName>
    </recommendedName>
</protein>
<proteinExistence type="inferred from homology"/>
<keyword evidence="7" id="KW-0732">Signal</keyword>
<feature type="signal peptide" evidence="7">
    <location>
        <begin position="1"/>
        <end position="21"/>
    </location>
</feature>
<keyword evidence="5" id="KW-0326">Glycosidase</keyword>
<evidence type="ECO:0000256" key="6">
    <source>
        <dbReference type="RuleBase" id="RU003690"/>
    </source>
</evidence>
<comment type="caution">
    <text evidence="8">The sequence shown here is derived from an EMBL/GenBank/DDBJ whole genome shotgun (WGS) entry which is preliminary data.</text>
</comment>
<dbReference type="SUPFAM" id="SSF51445">
    <property type="entry name" value="(Trans)glycosidases"/>
    <property type="match status" value="1"/>
</dbReference>
<dbReference type="AlphaFoldDB" id="A0A8K0GJW2"/>
<sequence>MTVVLLSTFLLFLLTTSRIHSEDLNTKYFPENFLFGVASSAYQIEGAWNESGKGESIWDHFTHKHPERVRDRSNADIACDSYHKIKEDVALLKELGVDFYRFSISWSRLLPTGHVNYINPDGIRYYNELIDELVANGIKPMVTLNHWDLPLNLQKLGGWTNYFLVDIFVDFARVAFENFGDRVPYWITFNSGCDVGYGTDQPPGINQSGIAEYLCVHVTLKAHARVYYLYDKEFRKTQKGQIGMTIDGKWYEPKTDAKEDIEAATRAREFLVGWMMHAIYHKDGGYPQVVKDRIAYRSKHETFPISRLPQFTPEEIDYIKGTYDFLGLNIYTTNLVSDREEDPFDEPSYEKDLRIEVTQDPSWPTSNADWLKVVPQGARNLLNWLKDNYGNPPIIITENGYADKGQLDDTGRMNYYQLYLSAVLDAIHDDKVNVIAYTAWSFLDNFEWLDGYTQKFGLHHIDFDDPDRPRTPKQSAKMYKDIISHRRLTVDLKEEL</sequence>
<evidence type="ECO:0000313" key="8">
    <source>
        <dbReference type="EMBL" id="KAF2904362.1"/>
    </source>
</evidence>
<dbReference type="Proteomes" id="UP000801492">
    <property type="component" value="Unassembled WGS sequence"/>
</dbReference>
<dbReference type="PANTHER" id="PTHR10353:SF36">
    <property type="entry name" value="LP05116P"/>
    <property type="match status" value="1"/>
</dbReference>
<keyword evidence="3" id="KW-0378">Hydrolase</keyword>
<evidence type="ECO:0000256" key="4">
    <source>
        <dbReference type="ARBA" id="ARBA00023180"/>
    </source>
</evidence>
<organism evidence="8 9">
    <name type="scientific">Ignelater luminosus</name>
    <name type="common">Cucubano</name>
    <name type="synonym">Pyrophorus luminosus</name>
    <dbReference type="NCBI Taxonomy" id="2038154"/>
    <lineage>
        <taxon>Eukaryota</taxon>
        <taxon>Metazoa</taxon>
        <taxon>Ecdysozoa</taxon>
        <taxon>Arthropoda</taxon>
        <taxon>Hexapoda</taxon>
        <taxon>Insecta</taxon>
        <taxon>Pterygota</taxon>
        <taxon>Neoptera</taxon>
        <taxon>Endopterygota</taxon>
        <taxon>Coleoptera</taxon>
        <taxon>Polyphaga</taxon>
        <taxon>Elateriformia</taxon>
        <taxon>Elateroidea</taxon>
        <taxon>Elateridae</taxon>
        <taxon>Agrypninae</taxon>
        <taxon>Pyrophorini</taxon>
        <taxon>Ignelater</taxon>
    </lineage>
</organism>
<dbReference type="FunFam" id="3.20.20.80:FF:000013">
    <property type="entry name" value="lactase-phlorizin hydrolase"/>
    <property type="match status" value="1"/>
</dbReference>
<dbReference type="InterPro" id="IPR033132">
    <property type="entry name" value="GH_1_N_CS"/>
</dbReference>
<dbReference type="Pfam" id="PF00232">
    <property type="entry name" value="Glyco_hydro_1"/>
    <property type="match status" value="1"/>
</dbReference>
<accession>A0A8K0GJW2</accession>
<comment type="similarity">
    <text evidence="1 6">Belongs to the glycosyl hydrolase 1 family.</text>
</comment>
<dbReference type="InterPro" id="IPR017853">
    <property type="entry name" value="GH"/>
</dbReference>
<reference evidence="8" key="1">
    <citation type="submission" date="2019-08" db="EMBL/GenBank/DDBJ databases">
        <title>The genome of the North American firefly Photinus pyralis.</title>
        <authorList>
            <consortium name="Photinus pyralis genome working group"/>
            <person name="Fallon T.R."/>
            <person name="Sander Lower S.E."/>
            <person name="Weng J.-K."/>
        </authorList>
    </citation>
    <scope>NUCLEOTIDE SEQUENCE</scope>
    <source>
        <strain evidence="8">TRF0915ILg1</strain>
        <tissue evidence="8">Whole body</tissue>
    </source>
</reference>
<dbReference type="PRINTS" id="PR00131">
    <property type="entry name" value="GLHYDRLASE1"/>
</dbReference>
<evidence type="ECO:0000256" key="2">
    <source>
        <dbReference type="ARBA" id="ARBA00011738"/>
    </source>
</evidence>
<gene>
    <name evidence="8" type="ORF">ILUMI_01820</name>
</gene>
<comment type="subunit">
    <text evidence="2">Homodimer.</text>
</comment>
<evidence type="ECO:0000256" key="7">
    <source>
        <dbReference type="SAM" id="SignalP"/>
    </source>
</evidence>
<dbReference type="EMBL" id="VTPC01000791">
    <property type="protein sequence ID" value="KAF2904362.1"/>
    <property type="molecule type" value="Genomic_DNA"/>
</dbReference>
<keyword evidence="4" id="KW-0325">Glycoprotein</keyword>
<keyword evidence="9" id="KW-1185">Reference proteome</keyword>
<dbReference type="PROSITE" id="PS00653">
    <property type="entry name" value="GLYCOSYL_HYDROL_F1_2"/>
    <property type="match status" value="1"/>
</dbReference>
<dbReference type="OrthoDB" id="65569at2759"/>
<dbReference type="GO" id="GO:0008422">
    <property type="term" value="F:beta-glucosidase activity"/>
    <property type="evidence" value="ECO:0007669"/>
    <property type="project" value="TreeGrafter"/>
</dbReference>
<evidence type="ECO:0000256" key="1">
    <source>
        <dbReference type="ARBA" id="ARBA00010838"/>
    </source>
</evidence>
<name>A0A8K0GJW2_IGNLU</name>
<feature type="chain" id="PRO_5035428528" description="Myrosinase 1-like" evidence="7">
    <location>
        <begin position="22"/>
        <end position="496"/>
    </location>
</feature>
<dbReference type="GO" id="GO:0005975">
    <property type="term" value="P:carbohydrate metabolic process"/>
    <property type="evidence" value="ECO:0007669"/>
    <property type="project" value="InterPro"/>
</dbReference>
<dbReference type="InterPro" id="IPR001360">
    <property type="entry name" value="Glyco_hydro_1"/>
</dbReference>
<evidence type="ECO:0000313" key="9">
    <source>
        <dbReference type="Proteomes" id="UP000801492"/>
    </source>
</evidence>
<evidence type="ECO:0008006" key="10">
    <source>
        <dbReference type="Google" id="ProtNLM"/>
    </source>
</evidence>
<evidence type="ECO:0000256" key="3">
    <source>
        <dbReference type="ARBA" id="ARBA00022801"/>
    </source>
</evidence>